<name>A0ABY4P778_9LACO</name>
<dbReference type="InterPro" id="IPR029063">
    <property type="entry name" value="SAM-dependent_MTases_sf"/>
</dbReference>
<evidence type="ECO:0008006" key="3">
    <source>
        <dbReference type="Google" id="ProtNLM"/>
    </source>
</evidence>
<gene>
    <name evidence="1" type="ORF">MOO45_04595</name>
</gene>
<reference evidence="1" key="1">
    <citation type="journal article" date="2022" name="Int. J. Syst. Evol. Microbiol.">
        <title>Apilactobacillus apisilvae sp. nov., Nicolia spurrieriana gen. nov. sp. nov., Bombilactobacillus folatiphilus sp. nov. and Bombilactobacillus thymidiniphilus sp. nov., four new lactic acid bacterial isolates from stingless bees Tetragonula carbonaria and Austroplebeia australis.</title>
        <authorList>
            <person name="Oliphant S.A."/>
            <person name="Watson-Haigh N.S."/>
            <person name="Sumby K.M."/>
            <person name="Gardner J."/>
            <person name="Groom S."/>
            <person name="Jiranek V."/>
        </authorList>
    </citation>
    <scope>NUCLEOTIDE SEQUENCE</scope>
    <source>
        <strain evidence="1">SG4_D2</strain>
    </source>
</reference>
<evidence type="ECO:0000313" key="1">
    <source>
        <dbReference type="EMBL" id="UQS81507.1"/>
    </source>
</evidence>
<keyword evidence="2" id="KW-1185">Reference proteome</keyword>
<organism evidence="1 2">
    <name type="scientific">Bombilactobacillus folatiphilus</name>
    <dbReference type="NCBI Taxonomy" id="2923362"/>
    <lineage>
        <taxon>Bacteria</taxon>
        <taxon>Bacillati</taxon>
        <taxon>Bacillota</taxon>
        <taxon>Bacilli</taxon>
        <taxon>Lactobacillales</taxon>
        <taxon>Lactobacillaceae</taxon>
        <taxon>Bombilactobacillus</taxon>
    </lineage>
</organism>
<dbReference type="SUPFAM" id="SSF53335">
    <property type="entry name" value="S-adenosyl-L-methionine-dependent methyltransferases"/>
    <property type="match status" value="1"/>
</dbReference>
<evidence type="ECO:0000313" key="2">
    <source>
        <dbReference type="Proteomes" id="UP000831495"/>
    </source>
</evidence>
<dbReference type="RefSeq" id="WP_249513778.1">
    <property type="nucleotide sequence ID" value="NZ_CP093366.1"/>
</dbReference>
<protein>
    <recommendedName>
        <fullName evidence="3">SAM-dependent methyltransferase</fullName>
    </recommendedName>
</protein>
<dbReference type="EMBL" id="CP093366">
    <property type="protein sequence ID" value="UQS81507.1"/>
    <property type="molecule type" value="Genomic_DNA"/>
</dbReference>
<sequence length="258" mass="30812">MTQTNYLQQLAKARQVLEFDPKFCHIFDQMQETVSAYQKHRLPARSLPELKLTEVDFVRLMTNKQFLPQDTWVQKQTFLTDLARFLDDFRQFIQQEYGVWAMINQQMMTCWQQQFPHLRYLELMAGNASLSWALRQQKQAVIATDDFSWSQQSQTGHDTWTSVISMDALTALNEFGHQVDVVLLSWSPDRELIDWQLLQELRSWVKPPQFWVIGEYKGATNSMQFWQRAHLDYDARLMKINQYYRGFDLVKDHLFLVR</sequence>
<proteinExistence type="predicted"/>
<dbReference type="Proteomes" id="UP000831495">
    <property type="component" value="Chromosome"/>
</dbReference>
<accession>A0ABY4P778</accession>